<dbReference type="GO" id="GO:0016616">
    <property type="term" value="F:oxidoreductase activity, acting on the CH-OH group of donors, NAD or NADP as acceptor"/>
    <property type="evidence" value="ECO:0007669"/>
    <property type="project" value="TreeGrafter"/>
</dbReference>
<dbReference type="InterPro" id="IPR020904">
    <property type="entry name" value="Sc_DH/Rdtase_CS"/>
</dbReference>
<dbReference type="SUPFAM" id="SSF51735">
    <property type="entry name" value="NAD(P)-binding Rossmann-fold domains"/>
    <property type="match status" value="1"/>
</dbReference>
<name>A0A9X2T6T8_9HYPH</name>
<keyword evidence="2 5" id="KW-0560">Oxidoreductase</keyword>
<dbReference type="EC" id="1.3.1.28" evidence="3"/>
<dbReference type="InterPro" id="IPR057326">
    <property type="entry name" value="KR_dom"/>
</dbReference>
<accession>A0A9X2T6T8</accession>
<dbReference type="PANTHER" id="PTHR42760:SF115">
    <property type="entry name" value="3-OXOACYL-[ACYL-CARRIER-PROTEIN] REDUCTASE FABG"/>
    <property type="match status" value="1"/>
</dbReference>
<dbReference type="SMART" id="SM00822">
    <property type="entry name" value="PKS_KR"/>
    <property type="match status" value="1"/>
</dbReference>
<dbReference type="InterPro" id="IPR036291">
    <property type="entry name" value="NAD(P)-bd_dom_sf"/>
</dbReference>
<evidence type="ECO:0000256" key="1">
    <source>
        <dbReference type="ARBA" id="ARBA00006484"/>
    </source>
</evidence>
<dbReference type="RefSeq" id="WP_258733925.1">
    <property type="nucleotide sequence ID" value="NZ_JANTHZ010000008.1"/>
</dbReference>
<evidence type="ECO:0000313" key="5">
    <source>
        <dbReference type="EMBL" id="MCS0496764.1"/>
    </source>
</evidence>
<comment type="caution">
    <text evidence="5">The sequence shown here is derived from an EMBL/GenBank/DDBJ whole genome shotgun (WGS) entry which is preliminary data.</text>
</comment>
<dbReference type="PRINTS" id="PR00080">
    <property type="entry name" value="SDRFAMILY"/>
</dbReference>
<dbReference type="PROSITE" id="PS00061">
    <property type="entry name" value="ADH_SHORT"/>
    <property type="match status" value="1"/>
</dbReference>
<sequence length="258" mass="26773">MRDSGLNGKVALVTGAAGGIGAAVVRQLVEEGARVVATDADEAGARALAAEIGEAVTPALLDVRSSEAVTTLVDHIEHHIGPIDLLANVAGTLSYELVVDVTDEEWERVFDINAAGVFRVSRAVAKVMLARRRGAIVTVSSNAAGIPRHAMAAYAASKAAATMFTRCLGLELAPHGIRCNIVAPGSTLTPMQTGMWADEHGAARVIEGSLETFKSGIPLGKLARPEDVADAVVYLLSERAGHVTMADLYVDGGATLRA</sequence>
<dbReference type="NCBIfam" id="NF006074">
    <property type="entry name" value="PRK08220.1"/>
    <property type="match status" value="1"/>
</dbReference>
<dbReference type="Gene3D" id="3.40.50.720">
    <property type="entry name" value="NAD(P)-binding Rossmann-like Domain"/>
    <property type="match status" value="1"/>
</dbReference>
<organism evidence="5 6">
    <name type="scientific">Ancylobacter mangrovi</name>
    <dbReference type="NCBI Taxonomy" id="2972472"/>
    <lineage>
        <taxon>Bacteria</taxon>
        <taxon>Pseudomonadati</taxon>
        <taxon>Pseudomonadota</taxon>
        <taxon>Alphaproteobacteria</taxon>
        <taxon>Hyphomicrobiales</taxon>
        <taxon>Xanthobacteraceae</taxon>
        <taxon>Ancylobacter</taxon>
    </lineage>
</organism>
<dbReference type="GO" id="GO:0008667">
    <property type="term" value="F:2,3-dihydro-2,3-dihydroxybenzoate dehydrogenase activity"/>
    <property type="evidence" value="ECO:0007669"/>
    <property type="project" value="UniProtKB-UniRule"/>
</dbReference>
<dbReference type="InterPro" id="IPR003560">
    <property type="entry name" value="DHB_DH"/>
</dbReference>
<proteinExistence type="inferred from homology"/>
<dbReference type="PRINTS" id="PR01397">
    <property type="entry name" value="DHBDHDRGNASE"/>
</dbReference>
<evidence type="ECO:0000256" key="2">
    <source>
        <dbReference type="ARBA" id="ARBA00023002"/>
    </source>
</evidence>
<reference evidence="5" key="1">
    <citation type="submission" date="2022-08" db="EMBL/GenBank/DDBJ databases">
        <authorList>
            <person name="Li F."/>
        </authorList>
    </citation>
    <scope>NUCLEOTIDE SEQUENCE</scope>
    <source>
        <strain evidence="5">MQZ15Z-1</strain>
    </source>
</reference>
<dbReference type="PANTHER" id="PTHR42760">
    <property type="entry name" value="SHORT-CHAIN DEHYDROGENASES/REDUCTASES FAMILY MEMBER"/>
    <property type="match status" value="1"/>
</dbReference>
<dbReference type="EMBL" id="JANTHZ010000008">
    <property type="protein sequence ID" value="MCS0496764.1"/>
    <property type="molecule type" value="Genomic_DNA"/>
</dbReference>
<gene>
    <name evidence="5" type="ORF">NVS89_16805</name>
</gene>
<comment type="similarity">
    <text evidence="1">Belongs to the short-chain dehydrogenases/reductases (SDR) family.</text>
</comment>
<feature type="domain" description="Ketoreductase" evidence="4">
    <location>
        <begin position="9"/>
        <end position="187"/>
    </location>
</feature>
<keyword evidence="6" id="KW-1185">Reference proteome</keyword>
<dbReference type="AlphaFoldDB" id="A0A9X2T6T8"/>
<evidence type="ECO:0000313" key="6">
    <source>
        <dbReference type="Proteomes" id="UP001151088"/>
    </source>
</evidence>
<evidence type="ECO:0000259" key="4">
    <source>
        <dbReference type="SMART" id="SM00822"/>
    </source>
</evidence>
<dbReference type="InterPro" id="IPR002347">
    <property type="entry name" value="SDR_fam"/>
</dbReference>
<evidence type="ECO:0000256" key="3">
    <source>
        <dbReference type="NCBIfam" id="TIGR04316"/>
    </source>
</evidence>
<dbReference type="GO" id="GO:0019290">
    <property type="term" value="P:siderophore biosynthetic process"/>
    <property type="evidence" value="ECO:0007669"/>
    <property type="project" value="InterPro"/>
</dbReference>
<dbReference type="Proteomes" id="UP001151088">
    <property type="component" value="Unassembled WGS sequence"/>
</dbReference>
<dbReference type="FunFam" id="3.40.50.720:FF:000084">
    <property type="entry name" value="Short-chain dehydrogenase reductase"/>
    <property type="match status" value="1"/>
</dbReference>
<protein>
    <recommendedName>
        <fullName evidence="3">2,3-dihydro-2,3-dihydroxybenzoate dehydrogenase</fullName>
        <ecNumber evidence="3">1.3.1.28</ecNumber>
    </recommendedName>
</protein>
<dbReference type="Pfam" id="PF13561">
    <property type="entry name" value="adh_short_C2"/>
    <property type="match status" value="1"/>
</dbReference>
<dbReference type="NCBIfam" id="TIGR04316">
    <property type="entry name" value="dhbA_paeA"/>
    <property type="match status" value="1"/>
</dbReference>